<dbReference type="EMBL" id="LDAU01000008">
    <property type="protein sequence ID" value="KRX11015.1"/>
    <property type="molecule type" value="Genomic_DNA"/>
</dbReference>
<evidence type="ECO:0000313" key="3">
    <source>
        <dbReference type="EMBL" id="KRX11015.1"/>
    </source>
</evidence>
<reference evidence="3 4" key="1">
    <citation type="journal article" date="2015" name="Sci. Rep.">
        <title>Genome of the facultative scuticociliatosis pathogen Pseudocohnilembus persalinus provides insight into its virulence through horizontal gene transfer.</title>
        <authorList>
            <person name="Xiong J."/>
            <person name="Wang G."/>
            <person name="Cheng J."/>
            <person name="Tian M."/>
            <person name="Pan X."/>
            <person name="Warren A."/>
            <person name="Jiang C."/>
            <person name="Yuan D."/>
            <person name="Miao W."/>
        </authorList>
    </citation>
    <scope>NUCLEOTIDE SEQUENCE [LARGE SCALE GENOMIC DNA]</scope>
    <source>
        <strain evidence="3">36N120E</strain>
    </source>
</reference>
<keyword evidence="1" id="KW-0175">Coiled coil</keyword>
<evidence type="ECO:0000256" key="1">
    <source>
        <dbReference type="SAM" id="Coils"/>
    </source>
</evidence>
<dbReference type="InParanoid" id="A0A0V0R945"/>
<dbReference type="OMA" id="VAIRVEM"/>
<dbReference type="Proteomes" id="UP000054937">
    <property type="component" value="Unassembled WGS sequence"/>
</dbReference>
<keyword evidence="4" id="KW-1185">Reference proteome</keyword>
<sequence>MEIYQNFITDQNNKDAPHPTYKINGIKCTSFKDEHVISRLQKKPLLGTINPIHIYEDPRQQKEQINLEPEVIPKKLWKENRSDKPLLEEHLTNPYIYIKNLKVYRNEQQNYFYNIGNTSNNLASHKRQEQIPKPVMTDLTQSCNPAVLEMSLQEKDIKKQREIIYQSNQKIKQDIYDFYSQVKDCLNQNDKKFSFAKWFDIYQRKKGYRFQVFKVKKTEKQGKQFDEKVQEILSQNTQKVINNKSENFIKDPETEERLRDPRDIEQQKLNDKMEISKHDFIEFILNLGYPQKKIWEIERYYNYCLDGDHIQWGEKQHMQGDEEEQNQPSISNLQKSQSTVNSQIMGNTSSVFKQGKNQFQAVRKNPKSQNFSMRNCIYNFKRYLEDTSRVKFILSERSAHERCVSYKKAIEIFFENYPQKKQKLNELRDKEDSALVILADILNDFNDPEINRLYKISQQKENQIKTATRLTKDEKDTLQQELNENNALLEREMELYQQRYAHVRQRLEKLIQQRDSIFFNRRILLQNIQPLVKNHLESLPNPEQLRQVVINYYNQMEENEQIMDHFLDEFIKEKKTFKEDNFKLFEIGTFIYDLAYPKKDTDLITKLIAKVKGNFNLSEGNEKYEYVNPNTLIPLDILSKTFQIQKDQSQQALNYLANLYDQINDDVQNKKQELRDQVNSIKTYDRVYQPPEYRNPEIQEIMEKNAVLVFLDRIWQKMNKDYDNLYQKIQEIVDSILPNKCDDPNFQNEKDIQNFLNENSKYANSIYK</sequence>
<dbReference type="OrthoDB" id="291539at2759"/>
<dbReference type="AlphaFoldDB" id="A0A0V0R945"/>
<proteinExistence type="predicted"/>
<gene>
    <name evidence="3" type="ORF">PPERSA_01214</name>
</gene>
<feature type="coiled-coil region" evidence="1">
    <location>
        <begin position="472"/>
        <end position="513"/>
    </location>
</feature>
<protein>
    <submittedName>
        <fullName evidence="3">Uncharacterized protein</fullName>
    </submittedName>
</protein>
<comment type="caution">
    <text evidence="3">The sequence shown here is derived from an EMBL/GenBank/DDBJ whole genome shotgun (WGS) entry which is preliminary data.</text>
</comment>
<evidence type="ECO:0000256" key="2">
    <source>
        <dbReference type="SAM" id="MobiDB-lite"/>
    </source>
</evidence>
<name>A0A0V0R945_PSEPJ</name>
<feature type="compositionally biased region" description="Polar residues" evidence="2">
    <location>
        <begin position="326"/>
        <end position="339"/>
    </location>
</feature>
<organism evidence="3 4">
    <name type="scientific">Pseudocohnilembus persalinus</name>
    <name type="common">Ciliate</name>
    <dbReference type="NCBI Taxonomy" id="266149"/>
    <lineage>
        <taxon>Eukaryota</taxon>
        <taxon>Sar</taxon>
        <taxon>Alveolata</taxon>
        <taxon>Ciliophora</taxon>
        <taxon>Intramacronucleata</taxon>
        <taxon>Oligohymenophorea</taxon>
        <taxon>Scuticociliatia</taxon>
        <taxon>Philasterida</taxon>
        <taxon>Pseudocohnilembidae</taxon>
        <taxon>Pseudocohnilembus</taxon>
    </lineage>
</organism>
<feature type="region of interest" description="Disordered" evidence="2">
    <location>
        <begin position="317"/>
        <end position="339"/>
    </location>
</feature>
<accession>A0A0V0R945</accession>
<evidence type="ECO:0000313" key="4">
    <source>
        <dbReference type="Proteomes" id="UP000054937"/>
    </source>
</evidence>
<feature type="coiled-coil region" evidence="1">
    <location>
        <begin position="657"/>
        <end position="684"/>
    </location>
</feature>